<dbReference type="RefSeq" id="WP_013074903.1">
    <property type="nucleotide sequence ID" value="NZ_CP047971.1"/>
</dbReference>
<dbReference type="AlphaFoldDB" id="A0A6F9E0M8"/>
<evidence type="ECO:0000313" key="1">
    <source>
        <dbReference type="EMBL" id="CAB3390390.1"/>
    </source>
</evidence>
<proteinExistence type="predicted"/>
<gene>
    <name evidence="1" type="ORF">COOX1_0384</name>
</gene>
<dbReference type="Proteomes" id="UP000502196">
    <property type="component" value="Chromosome"/>
</dbReference>
<protein>
    <submittedName>
        <fullName evidence="1">Uncharacterized protein</fullName>
    </submittedName>
</protein>
<sequence>MSNHSGSHMLNEVLRIFLDLKISENIGEARTREFAKRLVELGDGYDCNPGEILEGLDKEIGICYFCLNESNDLQDGLCPSCR</sequence>
<organism evidence="1 2">
    <name type="scientific">Kyrpidia spormannii</name>
    <dbReference type="NCBI Taxonomy" id="2055160"/>
    <lineage>
        <taxon>Bacteria</taxon>
        <taxon>Bacillati</taxon>
        <taxon>Bacillota</taxon>
        <taxon>Bacilli</taxon>
        <taxon>Bacillales</taxon>
        <taxon>Alicyclobacillaceae</taxon>
        <taxon>Kyrpidia</taxon>
    </lineage>
</organism>
<accession>A0A6F9E0M8</accession>
<dbReference type="EMBL" id="LR792683">
    <property type="protein sequence ID" value="CAB3390390.1"/>
    <property type="molecule type" value="Genomic_DNA"/>
</dbReference>
<reference evidence="1 2" key="1">
    <citation type="submission" date="2020-04" db="EMBL/GenBank/DDBJ databases">
        <authorList>
            <person name="Hogendoorn C."/>
        </authorList>
    </citation>
    <scope>NUCLEOTIDE SEQUENCE [LARGE SCALE GENOMIC DNA]</scope>
    <source>
        <strain evidence="1">COOX1</strain>
    </source>
</reference>
<evidence type="ECO:0000313" key="2">
    <source>
        <dbReference type="Proteomes" id="UP000502196"/>
    </source>
</evidence>
<name>A0A6F9E0M8_9BACL</name>